<dbReference type="PANTHER" id="PTHR22878:SF70">
    <property type="entry name" value="DYNEIN HEAVY CHAIN 2, AXONEMAL"/>
    <property type="match status" value="1"/>
</dbReference>
<accession>A0A9W7G2I2</accession>
<feature type="region of interest" description="Disordered" evidence="1">
    <location>
        <begin position="343"/>
        <end position="378"/>
    </location>
</feature>
<evidence type="ECO:0000313" key="3">
    <source>
        <dbReference type="EMBL" id="GMI29305.1"/>
    </source>
</evidence>
<organism evidence="3 4">
    <name type="scientific">Triparma columacea</name>
    <dbReference type="NCBI Taxonomy" id="722753"/>
    <lineage>
        <taxon>Eukaryota</taxon>
        <taxon>Sar</taxon>
        <taxon>Stramenopiles</taxon>
        <taxon>Ochrophyta</taxon>
        <taxon>Bolidophyceae</taxon>
        <taxon>Parmales</taxon>
        <taxon>Triparmaceae</taxon>
        <taxon>Triparma</taxon>
    </lineage>
</organism>
<feature type="region of interest" description="Disordered" evidence="1">
    <location>
        <begin position="497"/>
        <end position="534"/>
    </location>
</feature>
<evidence type="ECO:0000256" key="1">
    <source>
        <dbReference type="SAM" id="MobiDB-lite"/>
    </source>
</evidence>
<name>A0A9W7G2I2_9STRA</name>
<keyword evidence="4" id="KW-1185">Reference proteome</keyword>
<dbReference type="Pfam" id="PF08393">
    <property type="entry name" value="DHC_N2"/>
    <property type="match status" value="1"/>
</dbReference>
<dbReference type="GO" id="GO:0051959">
    <property type="term" value="F:dynein light intermediate chain binding"/>
    <property type="evidence" value="ECO:0007669"/>
    <property type="project" value="InterPro"/>
</dbReference>
<protein>
    <recommendedName>
        <fullName evidence="2">Dynein heavy chain linker domain-containing protein</fullName>
    </recommendedName>
</protein>
<evidence type="ECO:0000313" key="4">
    <source>
        <dbReference type="Proteomes" id="UP001165065"/>
    </source>
</evidence>
<dbReference type="EMBL" id="BRYA01000679">
    <property type="protein sequence ID" value="GMI29305.1"/>
    <property type="molecule type" value="Genomic_DNA"/>
</dbReference>
<proteinExistence type="predicted"/>
<evidence type="ECO:0000259" key="2">
    <source>
        <dbReference type="Pfam" id="PF08393"/>
    </source>
</evidence>
<dbReference type="GO" id="GO:0007018">
    <property type="term" value="P:microtubule-based movement"/>
    <property type="evidence" value="ECO:0007669"/>
    <property type="project" value="InterPro"/>
</dbReference>
<dbReference type="OrthoDB" id="190320at2759"/>
<dbReference type="GO" id="GO:0030286">
    <property type="term" value="C:dynein complex"/>
    <property type="evidence" value="ECO:0007669"/>
    <property type="project" value="InterPro"/>
</dbReference>
<reference evidence="4" key="1">
    <citation type="journal article" date="2023" name="Commun. Biol.">
        <title>Genome analysis of Parmales, the sister group of diatoms, reveals the evolutionary specialization of diatoms from phago-mixotrophs to photoautotrophs.</title>
        <authorList>
            <person name="Ban H."/>
            <person name="Sato S."/>
            <person name="Yoshikawa S."/>
            <person name="Yamada K."/>
            <person name="Nakamura Y."/>
            <person name="Ichinomiya M."/>
            <person name="Sato N."/>
            <person name="Blanc-Mathieu R."/>
            <person name="Endo H."/>
            <person name="Kuwata A."/>
            <person name="Ogata H."/>
        </authorList>
    </citation>
    <scope>NUCLEOTIDE SEQUENCE [LARGE SCALE GENOMIC DNA]</scope>
</reference>
<sequence length="1542" mass="173022">MGKTQTAPGGKGVLKSALKKDGFITLPGEMKKKVSTKTVPSQQAPPPIQIQTPQSSATAAASCTGPSVFTIADAIKQCANNVIARSAANPTSNYRNYVVDERTYVNLWASLCMFLRNHNSHKPGHSVLTPNQHYIPTPVNIIGIGVASHRTFNLGIKIPVFDLSQKFAVKYDLVQPKTISNGRPSQSSTLKIRAKDLIDPSWNVNVEKAEFAMQSLVECIGTALKSGRPVKIDFGIGTLDGNNSVCNFNFTQRPDTVEDHKKKKSIGVTGRALSSPRTRKISEAEQEKMKAEKLATKLSLDVKKLKSSAPILPFSKEPTPRTDATVTHHIGSEQLEAWVPIFRKKGPPLPSPTARADVSQADQDAEVGDDKPPRRVQRSGSISFEAVFDETAPPLLNEFARLKCSTISGADLLSSPSDKIGSYFSPTAAALYLDKALGRISWVEGMRRGGDADQLVDVIPEDDVFGLKAVREAERAIEEKEKREMLKKEYLRRQSLTTMPADECEESNKGVEAGSKIDEKLDAPGAADPSVENLYDDDISPKLSTRGAKRYLHYLNKGKMSKDLIAPFDEAVVKSLKTKFVSAPSTKFASFLQEIDTMYNNSINKATLDYVLLSDAERIRLSIEEIPADVRIPNFGSDNGPLVRHQPPEVWRTAFASVGETHEERGVILAPLTIVNAMWQDFCHLKLVSVPTSYKESLEQNNVQMSVVQFEESQLAHIQSVVEEFRDNWLVSLRNMFEDCVENAGAALQADLVDRYIKAWTVAMQSQLRSVISNSVESLLAFFEMFALEHDANVLERRRVEKMEGGTTKLSDFKYKRPPPPFIIDLMTGEKGGQSCVVLTTSKEQVVERVTNIFDTITSSFDTFETMHNLTRGGRTRRLKMSSKREPSVTAARARIVQIVEENMIYSQNSLKRYSKFEYLFDSKATETNADAHLEDVEAAIQRFADSSQEILTLPSNIPVVLINFTASSFHKSLVSLTENCRLKTIDKIVQKCMTVNSGVAKAARILWSKLSKKPTTTDELIEAERFLQKVKSTDLPELETEVSVVKEQVEFLLAQQNLHGDTLDTVNATFRQLRELKAQFERADQVAHNQRISFETNCRSRKKQLLIQLGKVEAGVNEFNFKSDMKSMVQKYLEELDHLSKQLHETKLGADIINQEETKLGWNITEFMKISAVEDKMEPYKDLWSIALTFRSEYASWTRSPIFNLDGTEVEKNFNMMLEKMNMLKGVFEDKNAVGPANVAESIIEKLESYSMYIPLIKALTNKRLNELHWKSIGDILGFEISKDDASISWTNLMAQGALSEENIQQIKDLNDAANKEVDVRIFTEYVNTMDADAALFSVVLGVDNKHPWAQSLVYIFDKDIMDDQMTKVERHLESIEKIEKSVNGGDFLERCVEYKTVFTFVSQFGGLLLDTEILWFDMVHSKHLTNEQKHQIAHSDEAWRALVTELVEVDGTKDIRGVGGENLVQGRRFRELMKLKDSSFEERAKEIRDVFVHVKKGEDARKVMRRMSRRQSNLSKTSKVFASSGANLRSALNSLVPVEK</sequence>
<dbReference type="InterPro" id="IPR026983">
    <property type="entry name" value="DHC"/>
</dbReference>
<dbReference type="Proteomes" id="UP001165065">
    <property type="component" value="Unassembled WGS sequence"/>
</dbReference>
<gene>
    <name evidence="3" type="ORF">TrCOL_g6471</name>
</gene>
<feature type="region of interest" description="Disordered" evidence="1">
    <location>
        <begin position="35"/>
        <end position="55"/>
    </location>
</feature>
<dbReference type="PANTHER" id="PTHR22878">
    <property type="entry name" value="DYNEIN HEAVY CHAIN 6, AXONEMAL-LIKE-RELATED"/>
    <property type="match status" value="1"/>
</dbReference>
<dbReference type="InterPro" id="IPR013602">
    <property type="entry name" value="Dynein_heavy_linker"/>
</dbReference>
<comment type="caution">
    <text evidence="3">The sequence shown here is derived from an EMBL/GenBank/DDBJ whole genome shotgun (WGS) entry which is preliminary data.</text>
</comment>
<dbReference type="GO" id="GO:0045505">
    <property type="term" value="F:dynein intermediate chain binding"/>
    <property type="evidence" value="ECO:0007669"/>
    <property type="project" value="InterPro"/>
</dbReference>
<feature type="domain" description="Dynein heavy chain linker" evidence="2">
    <location>
        <begin position="1173"/>
        <end position="1450"/>
    </location>
</feature>